<dbReference type="InterPro" id="IPR011992">
    <property type="entry name" value="EF-hand-dom_pair"/>
</dbReference>
<feature type="compositionally biased region" description="Acidic residues" evidence="2">
    <location>
        <begin position="471"/>
        <end position="480"/>
    </location>
</feature>
<feature type="region of interest" description="Disordered" evidence="2">
    <location>
        <begin position="301"/>
        <end position="320"/>
    </location>
</feature>
<dbReference type="Proteomes" id="UP000008144">
    <property type="component" value="Unassembled WGS sequence"/>
</dbReference>
<dbReference type="Ensembl" id="ENSCINT00000031540.1">
    <property type="protein sequence ID" value="ENSCINP00000036516.1"/>
    <property type="gene ID" value="ENSCING00000024504.1"/>
</dbReference>
<feature type="compositionally biased region" description="Basic and acidic residues" evidence="2">
    <location>
        <begin position="408"/>
        <end position="422"/>
    </location>
</feature>
<evidence type="ECO:0000313" key="4">
    <source>
        <dbReference type="Ensembl" id="ENSCINP00000036516.1"/>
    </source>
</evidence>
<evidence type="ECO:0000256" key="2">
    <source>
        <dbReference type="SAM" id="MobiDB-lite"/>
    </source>
</evidence>
<name>H2Y3N1_CIOIN</name>
<reference evidence="5" key="1">
    <citation type="journal article" date="2002" name="Science">
        <title>The draft genome of Ciona intestinalis: insights into chordate and vertebrate origins.</title>
        <authorList>
            <person name="Dehal P."/>
            <person name="Satou Y."/>
            <person name="Campbell R.K."/>
            <person name="Chapman J."/>
            <person name="Degnan B."/>
            <person name="De Tomaso A."/>
            <person name="Davidson B."/>
            <person name="Di Gregorio A."/>
            <person name="Gelpke M."/>
            <person name="Goodstein D.M."/>
            <person name="Harafuji N."/>
            <person name="Hastings K.E."/>
            <person name="Ho I."/>
            <person name="Hotta K."/>
            <person name="Huang W."/>
            <person name="Kawashima T."/>
            <person name="Lemaire P."/>
            <person name="Martinez D."/>
            <person name="Meinertzhagen I.A."/>
            <person name="Necula S."/>
            <person name="Nonaka M."/>
            <person name="Putnam N."/>
            <person name="Rash S."/>
            <person name="Saiga H."/>
            <person name="Satake M."/>
            <person name="Terry A."/>
            <person name="Yamada L."/>
            <person name="Wang H.G."/>
            <person name="Awazu S."/>
            <person name="Azumi K."/>
            <person name="Boore J."/>
            <person name="Branno M."/>
            <person name="Chin-Bow S."/>
            <person name="DeSantis R."/>
            <person name="Doyle S."/>
            <person name="Francino P."/>
            <person name="Keys D.N."/>
            <person name="Haga S."/>
            <person name="Hayashi H."/>
            <person name="Hino K."/>
            <person name="Imai K.S."/>
            <person name="Inaba K."/>
            <person name="Kano S."/>
            <person name="Kobayashi K."/>
            <person name="Kobayashi M."/>
            <person name="Lee B.I."/>
            <person name="Makabe K.W."/>
            <person name="Manohar C."/>
            <person name="Matassi G."/>
            <person name="Medina M."/>
            <person name="Mochizuki Y."/>
            <person name="Mount S."/>
            <person name="Morishita T."/>
            <person name="Miura S."/>
            <person name="Nakayama A."/>
            <person name="Nishizaka S."/>
            <person name="Nomoto H."/>
            <person name="Ohta F."/>
            <person name="Oishi K."/>
            <person name="Rigoutsos I."/>
            <person name="Sano M."/>
            <person name="Sasaki A."/>
            <person name="Sasakura Y."/>
            <person name="Shoguchi E."/>
            <person name="Shin-i T."/>
            <person name="Spagnuolo A."/>
            <person name="Stainier D."/>
            <person name="Suzuki M.M."/>
            <person name="Tassy O."/>
            <person name="Takatori N."/>
            <person name="Tokuoka M."/>
            <person name="Yagi K."/>
            <person name="Yoshizaki F."/>
            <person name="Wada S."/>
            <person name="Zhang C."/>
            <person name="Hyatt P.D."/>
            <person name="Larimer F."/>
            <person name="Detter C."/>
            <person name="Doggett N."/>
            <person name="Glavina T."/>
            <person name="Hawkins T."/>
            <person name="Richardson P."/>
            <person name="Lucas S."/>
            <person name="Kohara Y."/>
            <person name="Levine M."/>
            <person name="Satoh N."/>
            <person name="Rokhsar D.S."/>
        </authorList>
    </citation>
    <scope>NUCLEOTIDE SEQUENCE [LARGE SCALE GENOMIC DNA]</scope>
</reference>
<keyword evidence="1" id="KW-0175">Coiled coil</keyword>
<organism evidence="4 5">
    <name type="scientific">Ciona intestinalis</name>
    <name type="common">Transparent sea squirt</name>
    <name type="synonym">Ascidia intestinalis</name>
    <dbReference type="NCBI Taxonomy" id="7719"/>
    <lineage>
        <taxon>Eukaryota</taxon>
        <taxon>Metazoa</taxon>
        <taxon>Chordata</taxon>
        <taxon>Tunicata</taxon>
        <taxon>Ascidiacea</taxon>
        <taxon>Phlebobranchia</taxon>
        <taxon>Cionidae</taxon>
        <taxon>Ciona</taxon>
    </lineage>
</organism>
<feature type="compositionally biased region" description="Basic and acidic residues" evidence="2">
    <location>
        <begin position="433"/>
        <end position="445"/>
    </location>
</feature>
<protein>
    <recommendedName>
        <fullName evidence="3">EF-hand domain-containing protein</fullName>
    </recommendedName>
</protein>
<dbReference type="SUPFAM" id="SSF55781">
    <property type="entry name" value="GAF domain-like"/>
    <property type="match status" value="1"/>
</dbReference>
<reference evidence="4" key="2">
    <citation type="submission" date="2025-08" db="UniProtKB">
        <authorList>
            <consortium name="Ensembl"/>
        </authorList>
    </citation>
    <scope>IDENTIFICATION</scope>
</reference>
<accession>H2Y3N1</accession>
<dbReference type="InParanoid" id="H2Y3N1"/>
<feature type="compositionally biased region" description="Acidic residues" evidence="2">
    <location>
        <begin position="371"/>
        <end position="407"/>
    </location>
</feature>
<feature type="region of interest" description="Disordered" evidence="2">
    <location>
        <begin position="1296"/>
        <end position="1324"/>
    </location>
</feature>
<dbReference type="InterPro" id="IPR002048">
    <property type="entry name" value="EF_hand_dom"/>
</dbReference>
<dbReference type="PANTHER" id="PTHR46788:SF1">
    <property type="entry name" value="EF-HAND CALCIUM-BINDING DOMAIN-CONTAINING PROTEIN 5"/>
    <property type="match status" value="1"/>
</dbReference>
<dbReference type="OMA" id="KNDYNGS"/>
<evidence type="ECO:0000313" key="5">
    <source>
        <dbReference type="Proteomes" id="UP000008144"/>
    </source>
</evidence>
<dbReference type="HOGENOM" id="CLU_006376_0_0_1"/>
<dbReference type="CDD" id="cd22968">
    <property type="entry name" value="DD_EFCAB5"/>
    <property type="match status" value="1"/>
</dbReference>
<dbReference type="InterPro" id="IPR029016">
    <property type="entry name" value="GAF-like_dom_sf"/>
</dbReference>
<dbReference type="SUPFAM" id="SSF47473">
    <property type="entry name" value="EF-hand"/>
    <property type="match status" value="1"/>
</dbReference>
<feature type="compositionally biased region" description="Polar residues" evidence="2">
    <location>
        <begin position="1303"/>
        <end position="1316"/>
    </location>
</feature>
<reference evidence="4" key="3">
    <citation type="submission" date="2025-09" db="UniProtKB">
        <authorList>
            <consortium name="Ensembl"/>
        </authorList>
    </citation>
    <scope>IDENTIFICATION</scope>
</reference>
<feature type="domain" description="EF-hand" evidence="3">
    <location>
        <begin position="679"/>
        <end position="714"/>
    </location>
</feature>
<evidence type="ECO:0000256" key="1">
    <source>
        <dbReference type="SAM" id="Coils"/>
    </source>
</evidence>
<dbReference type="PANTHER" id="PTHR46788">
    <property type="entry name" value="EF-HAND CALCIUM-BINDING DOMAIN-CONTAINING PROTEIN 5"/>
    <property type="match status" value="1"/>
</dbReference>
<dbReference type="Gene3D" id="1.10.238.10">
    <property type="entry name" value="EF-hand"/>
    <property type="match status" value="1"/>
</dbReference>
<dbReference type="GeneTree" id="ENSGT00940000154049"/>
<feature type="compositionally biased region" description="Acidic residues" evidence="2">
    <location>
        <begin position="301"/>
        <end position="310"/>
    </location>
</feature>
<dbReference type="Gene3D" id="3.30.450.40">
    <property type="match status" value="1"/>
</dbReference>
<keyword evidence="5" id="KW-1185">Reference proteome</keyword>
<feature type="compositionally biased region" description="Acidic residues" evidence="2">
    <location>
        <begin position="423"/>
        <end position="432"/>
    </location>
</feature>
<proteinExistence type="predicted"/>
<feature type="coiled-coil region" evidence="1">
    <location>
        <begin position="90"/>
        <end position="136"/>
    </location>
</feature>
<sequence length="1324" mass="151094">QLPMDMLAQEWFSENAVTSEMRVYLIDKLLPTLVLGVEKVLLEAEKKGLIEGYNPDGETSRKFNPINLLAQYLMRNIPKYSNLSETSPYIRGLRAVAENLKRDVFDLEANKLAKLKMEARRQREAMEARERQKTEDRLHRERLLKLQYSQWLADSSGRVQLQLIQNALFSHLVFNLFIVVHYSKELEATDETGITLTEAQYVEYVEQYVNEMTRSEFSQLLRHLDQCALAFRKTFEHEVWREMFVKLFKSLDNEETGVVDRHRMLHLLEKFYDKVDADYKESLNNPRKWPVIELEELDDLYPDSEEEGSEDTVLVSTEDMTSSDWASVPISNLTGEEAKKKFYKNKANYSLTNFITGAVASDEVEVKAEPVEQEEDETLVEDGGDKGGEEEDKLEETTEQVTPEEDKEDKTEIKDEENVIKEESEENKETEDETGKTADDIDKLSAKVSSAAGEGSISSVGSKEGSVVAEEKEDQPDAEDVTTPQTQDVVKDEVTSPKPGTPEETVEKTDDDAQIEKEEKLEVSTNEVEDEKSSSQDGDDVKDDAANIEVTSPDEPEVKEDTKKTTSFTTVQKKKLVVPAQDLVNEESEKVWGHDARIGETSVIKTIPTVSQSRMTSVFDENQLNQGRFVTLLDNFVCDETNHITVEQLVNFIHGGYVETEEEKMSRLARARKEVLSAKHRQMVDNLFNKWDNDGQGHLDIDEVEDVLSKYKGGMESSALKRGRQAVRQLRKHTPYHDRRRLNKPEFHVFINTVCTEMSGGEENKVFDGVVEYATTTVERTYAERVRGDARRKWLAQIKSAAESGGASMDSVYRAVFQTLNKDADSHGNQKKMSAYVGLLEHNLVYPHRGNVLLRYVACTPDNSPYMLGKAFYEDMRGISFYAIRRGKLVHVPRVQSHGRVYFWNPTRNEGEREGSLVLVPLRDARRRTYGLLGVDNVEDAANADRSIFSSHEINFYQGVAKTFSNAFHHVDLRRKLLRIIDAAMSWVHSRAPRVRTIVVYFVEPDPKSQAGHVLRKMMTADNNTGVTITHSRPTRLYRKDNLFRDYLFNCMENSETTSADAYGERHTAYPLRDEEGRCQCVLDISIGKLRTLPSHERREVQRMLKLLQAANREVMKESKSGEKTVVLEAEERGTDETRVDIMFDRLMLTDLRENVSKLDNNVFAELKNYKVTSMIGLYCYTDTKDKYMESHAQMIHNILKAVLLLFNYDPEKNSELDDWVTCKQMVTGKLRQQILTYDPTSDKVDRTISCITLLFKGIAHGAVGRHGSRPAQQLYNWAFVCLSLIEHARKMRANEGQPAVTPVTSASTNATTESGAEQKSEAY</sequence>
<dbReference type="PROSITE" id="PS50222">
    <property type="entry name" value="EF_HAND_2"/>
    <property type="match status" value="1"/>
</dbReference>
<feature type="region of interest" description="Disordered" evidence="2">
    <location>
        <begin position="365"/>
        <end position="565"/>
    </location>
</feature>
<evidence type="ECO:0000259" key="3">
    <source>
        <dbReference type="PROSITE" id="PS50222"/>
    </source>
</evidence>
<dbReference type="GO" id="GO:0005509">
    <property type="term" value="F:calcium ion binding"/>
    <property type="evidence" value="ECO:0007669"/>
    <property type="project" value="InterPro"/>
</dbReference>